<organism evidence="1 2">
    <name type="scientific">Trametes sanguinea</name>
    <dbReference type="NCBI Taxonomy" id="158606"/>
    <lineage>
        <taxon>Eukaryota</taxon>
        <taxon>Fungi</taxon>
        <taxon>Dikarya</taxon>
        <taxon>Basidiomycota</taxon>
        <taxon>Agaricomycotina</taxon>
        <taxon>Agaricomycetes</taxon>
        <taxon>Polyporales</taxon>
        <taxon>Polyporaceae</taxon>
        <taxon>Trametes</taxon>
    </lineage>
</organism>
<dbReference type="EMBL" id="JANSHE010004256">
    <property type="protein sequence ID" value="KAJ2979337.1"/>
    <property type="molecule type" value="Genomic_DNA"/>
</dbReference>
<evidence type="ECO:0000313" key="2">
    <source>
        <dbReference type="Proteomes" id="UP001144978"/>
    </source>
</evidence>
<accession>A0ACC1NK92</accession>
<gene>
    <name evidence="1" type="ORF">NUW54_g11152</name>
</gene>
<comment type="caution">
    <text evidence="1">The sequence shown here is derived from an EMBL/GenBank/DDBJ whole genome shotgun (WGS) entry which is preliminary data.</text>
</comment>
<proteinExistence type="predicted"/>
<reference evidence="1" key="1">
    <citation type="submission" date="2022-08" db="EMBL/GenBank/DDBJ databases">
        <title>Genome Sequence of Pycnoporus sanguineus.</title>
        <authorList>
            <person name="Buettner E."/>
        </authorList>
    </citation>
    <scope>NUCLEOTIDE SEQUENCE</scope>
    <source>
        <strain evidence="1">CG-C14</strain>
    </source>
</reference>
<sequence length="662" mass="75150">MQYIKTDWILAGAFAHPAYLNEDDFKRVKRQYLEPLLMSCAGKSQFSDWVFACSTYTHLALTEVDHTFPVESRRRAEDILVEQKAKYYIQVFSGVEHGFALRGDMSVPIQMDNIKGLQQHGRCDLQLLPSSEMPVACPFDLASSRTNTSKDDVRSSSSQQPAETELRLTSCPKPLLAAIIHSDEVKRWTAEISRAAGRESLFNPTTRLLSEISERVFEYLQVDEDKDRLHLPNKPIVFLDHHTHTLTHYPIDTSNVLEERNVPPPDIIGVVSGDHGYRIAEDGTYEGVPYHRVETLVDVKDLNRRDRGKSDAIRSADRVQDARPDRPGFYCLSIDSEHFQVIFTSPLGAHASEHKPWTDTESLCAFVYSLYDPLEGHVLYDRTLTAVEPPAEPLGKPTWTIKTSRRTYRGASIIFVGGPHGKRTTVFRVKEKHRPGATIIKDSFLFNDFCFVEAKLNKCYIHRDGFVPGVVRVADAEDVKNGEDAIEIKMPEMRARRKHRIVLPDFGYDLTLAKSANDLLMTIYDALEVHRTLARDRGVLHRDMSMFNILMYPTMYTCVTGWPYMKNPPPLIDDVLNGEIRSLEERKARCLIIDFDNAATLNQETTDAQLRPRIVSPSPFNSTTCISHAHGRAPPDTLLAMQLVDQFIMRDSIGASRTRCQN</sequence>
<name>A0ACC1NK92_9APHY</name>
<dbReference type="Proteomes" id="UP001144978">
    <property type="component" value="Unassembled WGS sequence"/>
</dbReference>
<evidence type="ECO:0000313" key="1">
    <source>
        <dbReference type="EMBL" id="KAJ2979337.1"/>
    </source>
</evidence>
<protein>
    <submittedName>
        <fullName evidence="1">Uncharacterized protein</fullName>
    </submittedName>
</protein>
<keyword evidence="2" id="KW-1185">Reference proteome</keyword>